<gene>
    <name evidence="3" type="ORF">BDZ90DRAFT_229367</name>
</gene>
<evidence type="ECO:0000256" key="1">
    <source>
        <dbReference type="SAM" id="MobiDB-lite"/>
    </source>
</evidence>
<dbReference type="RefSeq" id="XP_025364958.1">
    <property type="nucleotide sequence ID" value="XM_025505023.1"/>
</dbReference>
<evidence type="ECO:0000313" key="3">
    <source>
        <dbReference type="EMBL" id="PWN30346.1"/>
    </source>
</evidence>
<feature type="compositionally biased region" description="Acidic residues" evidence="1">
    <location>
        <begin position="330"/>
        <end position="340"/>
    </location>
</feature>
<dbReference type="InterPro" id="IPR029058">
    <property type="entry name" value="AB_hydrolase_fold"/>
</dbReference>
<feature type="region of interest" description="Disordered" evidence="1">
    <location>
        <begin position="307"/>
        <end position="355"/>
    </location>
</feature>
<feature type="compositionally biased region" description="Basic and acidic residues" evidence="1">
    <location>
        <begin position="387"/>
        <end position="414"/>
    </location>
</feature>
<name>A0A316UYF9_9BASI</name>
<reference evidence="3 4" key="1">
    <citation type="journal article" date="2018" name="Mol. Biol. Evol.">
        <title>Broad Genomic Sampling Reveals a Smut Pathogenic Ancestry of the Fungal Clade Ustilaginomycotina.</title>
        <authorList>
            <person name="Kijpornyongpan T."/>
            <person name="Mondo S.J."/>
            <person name="Barry K."/>
            <person name="Sandor L."/>
            <person name="Lee J."/>
            <person name="Lipzen A."/>
            <person name="Pangilinan J."/>
            <person name="LaButti K."/>
            <person name="Hainaut M."/>
            <person name="Henrissat B."/>
            <person name="Grigoriev I.V."/>
            <person name="Spatafora J.W."/>
            <person name="Aime M.C."/>
        </authorList>
    </citation>
    <scope>NUCLEOTIDE SEQUENCE [LARGE SCALE GENOMIC DNA]</scope>
    <source>
        <strain evidence="3 4">MCA 5214</strain>
    </source>
</reference>
<evidence type="ECO:0000313" key="4">
    <source>
        <dbReference type="Proteomes" id="UP000245884"/>
    </source>
</evidence>
<dbReference type="Pfam" id="PF12697">
    <property type="entry name" value="Abhydrolase_6"/>
    <property type="match status" value="1"/>
</dbReference>
<dbReference type="SUPFAM" id="SSF53474">
    <property type="entry name" value="alpha/beta-Hydrolases"/>
    <property type="match status" value="1"/>
</dbReference>
<sequence>MVHLSLPTPDGFPLSVDCFTPPAPSQIKASCVIINATGVQARFYHDFARYLSQHDIAVLTFDYRFSGTSLPQAVLNQLKQAGDDEVKRDDIFHAALVSCPEKWGLMSHWTQQDLGTVVRYAQEQWRGKPMTLLGNSLGGHLATLLDEEILFPSSSSSTDTAPVRILNVCGGNAYWQNNPRPEEARFAFDELVVKPLETDRVFRASALGLGYDLPYGVGRDWLAWFYHPLFSLQAKKDEENARRVAKRCERYLYVGFEDDESISKNMMLLHLGLLDLSGNNVHSLWVDPPKAKPEAWPKCGHVTSFQLQRKKGEQEAEEHEASGAEGYQAAEEDEDEDNNDNNEGSSSSKPPPSHLSREETVFILYRDYILHGDIWKSAGEFRQWHPDDERDRHQIRRDEDERRRKLRAEGKRATGDFAEDEEHEGTAKARL</sequence>
<dbReference type="AlphaFoldDB" id="A0A316UYF9"/>
<dbReference type="InterPro" id="IPR000073">
    <property type="entry name" value="AB_hydrolase_1"/>
</dbReference>
<protein>
    <recommendedName>
        <fullName evidence="2">AB hydrolase-1 domain-containing protein</fullName>
    </recommendedName>
</protein>
<dbReference type="GeneID" id="37026846"/>
<feature type="region of interest" description="Disordered" evidence="1">
    <location>
        <begin position="387"/>
        <end position="431"/>
    </location>
</feature>
<dbReference type="Gene3D" id="3.40.50.1820">
    <property type="entry name" value="alpha/beta hydrolase"/>
    <property type="match status" value="1"/>
</dbReference>
<accession>A0A316UYF9</accession>
<evidence type="ECO:0000259" key="2">
    <source>
        <dbReference type="Pfam" id="PF12697"/>
    </source>
</evidence>
<keyword evidence="4" id="KW-1185">Reference proteome</keyword>
<dbReference type="EMBL" id="KZ819662">
    <property type="protein sequence ID" value="PWN30346.1"/>
    <property type="molecule type" value="Genomic_DNA"/>
</dbReference>
<dbReference type="OrthoDB" id="2542958at2759"/>
<feature type="compositionally biased region" description="Basic and acidic residues" evidence="1">
    <location>
        <begin position="310"/>
        <end position="322"/>
    </location>
</feature>
<dbReference type="Proteomes" id="UP000245884">
    <property type="component" value="Unassembled WGS sequence"/>
</dbReference>
<organism evidence="3 4">
    <name type="scientific">Jaminaea rosea</name>
    <dbReference type="NCBI Taxonomy" id="1569628"/>
    <lineage>
        <taxon>Eukaryota</taxon>
        <taxon>Fungi</taxon>
        <taxon>Dikarya</taxon>
        <taxon>Basidiomycota</taxon>
        <taxon>Ustilaginomycotina</taxon>
        <taxon>Exobasidiomycetes</taxon>
        <taxon>Microstromatales</taxon>
        <taxon>Microstromatales incertae sedis</taxon>
        <taxon>Jaminaea</taxon>
    </lineage>
</organism>
<proteinExistence type="predicted"/>
<feature type="domain" description="AB hydrolase-1" evidence="2">
    <location>
        <begin position="35"/>
        <end position="304"/>
    </location>
</feature>